<protein>
    <recommendedName>
        <fullName evidence="4">Lipoprotein</fullName>
    </recommendedName>
</protein>
<comment type="caution">
    <text evidence="2">The sequence shown here is derived from an EMBL/GenBank/DDBJ whole genome shotgun (WGS) entry which is preliminary data.</text>
</comment>
<name>A0A1V3J2L3_9PAST</name>
<accession>A0A1V3J2L3</accession>
<evidence type="ECO:0000256" key="1">
    <source>
        <dbReference type="SAM" id="SignalP"/>
    </source>
</evidence>
<sequence>MKKLLLTGLACALLSGCAVYEQNKQEIEKPRFDSTVDRFTGAKKASWMKMYYGDHYQKNLPFDKLFAVSEVKKEKTNLNMISISREFTDWNYLKCHNTAWLVDGKPIKPITNKMNPKTLIHPVRVKEEIDVLFSNADMKKFSKAKKVEYKVCNDEFILTEEELSGLKQVINEIYK</sequence>
<proteinExistence type="predicted"/>
<gene>
    <name evidence="2" type="ORF">BKK54_09165</name>
</gene>
<dbReference type="AlphaFoldDB" id="A0A1V3J2L3"/>
<evidence type="ECO:0000313" key="3">
    <source>
        <dbReference type="Proteomes" id="UP000188481"/>
    </source>
</evidence>
<keyword evidence="3" id="KW-1185">Reference proteome</keyword>
<feature type="signal peptide" evidence="1">
    <location>
        <begin position="1"/>
        <end position="20"/>
    </location>
</feature>
<dbReference type="PROSITE" id="PS51257">
    <property type="entry name" value="PROKAR_LIPOPROTEIN"/>
    <property type="match status" value="1"/>
</dbReference>
<evidence type="ECO:0000313" key="2">
    <source>
        <dbReference type="EMBL" id="OOF49290.1"/>
    </source>
</evidence>
<organism evidence="2 3">
    <name type="scientific">Rodentibacter genomosp. 1</name>
    <dbReference type="NCBI Taxonomy" id="1908264"/>
    <lineage>
        <taxon>Bacteria</taxon>
        <taxon>Pseudomonadati</taxon>
        <taxon>Pseudomonadota</taxon>
        <taxon>Gammaproteobacteria</taxon>
        <taxon>Pasteurellales</taxon>
        <taxon>Pasteurellaceae</taxon>
        <taxon>Rodentibacter</taxon>
    </lineage>
</organism>
<dbReference type="Proteomes" id="UP000188481">
    <property type="component" value="Unassembled WGS sequence"/>
</dbReference>
<feature type="chain" id="PRO_5012302146" description="Lipoprotein" evidence="1">
    <location>
        <begin position="21"/>
        <end position="175"/>
    </location>
</feature>
<evidence type="ECO:0008006" key="4">
    <source>
        <dbReference type="Google" id="ProtNLM"/>
    </source>
</evidence>
<reference evidence="2 3" key="1">
    <citation type="submission" date="2016-10" db="EMBL/GenBank/DDBJ databases">
        <title>Rodentibacter gen. nov. and new species.</title>
        <authorList>
            <person name="Christensen H."/>
        </authorList>
    </citation>
    <scope>NUCLEOTIDE SEQUENCE [LARGE SCALE GENOMIC DNA]</scope>
    <source>
        <strain evidence="3">ppn416</strain>
    </source>
</reference>
<keyword evidence="1" id="KW-0732">Signal</keyword>
<dbReference type="RefSeq" id="WP_077542806.1">
    <property type="nucleotide sequence ID" value="NZ_MLHN01000017.1"/>
</dbReference>
<dbReference type="EMBL" id="MLHN01000017">
    <property type="protein sequence ID" value="OOF49290.1"/>
    <property type="molecule type" value="Genomic_DNA"/>
</dbReference>
<dbReference type="STRING" id="1908264.BKK54_09165"/>